<comment type="caution">
    <text evidence="8">The sequence shown here is derived from an EMBL/GenBank/DDBJ whole genome shotgun (WGS) entry which is preliminary data.</text>
</comment>
<dbReference type="Pfam" id="PF00732">
    <property type="entry name" value="GMC_oxred_N"/>
    <property type="match status" value="1"/>
</dbReference>
<dbReference type="InterPro" id="IPR000172">
    <property type="entry name" value="GMC_OxRdtase_N"/>
</dbReference>
<evidence type="ECO:0000256" key="2">
    <source>
        <dbReference type="ARBA" id="ARBA00010790"/>
    </source>
</evidence>
<dbReference type="SUPFAM" id="SSF51905">
    <property type="entry name" value="FAD/NAD(P)-binding domain"/>
    <property type="match status" value="1"/>
</dbReference>
<feature type="domain" description="Glucose-methanol-choline oxidoreductase N-terminal" evidence="6">
    <location>
        <begin position="126"/>
        <end position="258"/>
    </location>
</feature>
<accession>H1L1I3</accession>
<name>H1L1I3_9EURY</name>
<keyword evidence="3" id="KW-0285">Flavoprotein</keyword>
<evidence type="ECO:0000256" key="4">
    <source>
        <dbReference type="ARBA" id="ARBA00022827"/>
    </source>
</evidence>
<sequence length="432" mass="48201">MFVCILLKFICSIPVKNEHLLFQKFIYLINTIRVILKAYLTLLIWRDIMFDFAIVGSGAGGSTLAKELSTDAKVAVLEKGESYPKYVIGGDFVDIAYLNSIGGSTVCAVGNALRVKIKGIEIGDDIYDEIEEELNVKKPPYEFLREYAKKFLDFGFERTPKCIDFNKCNKCGKCAYKPCNAKWTAAEFIKKSNADVICGFEVKNIRKEGDVFYIDGIHKNSLKTIKARNVILSAGGINSPRILSKVLDNEHIGKNLFVDMFVTIGGVLKDTYLNKDVQMVVYKKYGDFILASHYSELLYGRISKYEKVRREDIIGIMIKIKDENIGEVGGDYVLKPITKKDTQILSEGVSEASKILHEFGVGNIYSTIPRGSHPGGTCSVKKVVDENLETEVEGLYVCDASVFPEAPGSPPILAIIGIAKRLARYLKDEKMQ</sequence>
<dbReference type="InterPro" id="IPR051473">
    <property type="entry name" value="P2Ox-like"/>
</dbReference>
<dbReference type="Pfam" id="PF05199">
    <property type="entry name" value="GMC_oxred_C"/>
    <property type="match status" value="1"/>
</dbReference>
<dbReference type="InterPro" id="IPR007867">
    <property type="entry name" value="GMC_OxRtase_C"/>
</dbReference>
<dbReference type="AlphaFoldDB" id="H1L1I3"/>
<keyword evidence="9" id="KW-1185">Reference proteome</keyword>
<dbReference type="GO" id="GO:0050660">
    <property type="term" value="F:flavin adenine dinucleotide binding"/>
    <property type="evidence" value="ECO:0007669"/>
    <property type="project" value="InterPro"/>
</dbReference>
<dbReference type="PATRIC" id="fig|647171.4.peg.1838"/>
<dbReference type="PANTHER" id="PTHR42784">
    <property type="entry name" value="PYRANOSE 2-OXIDASE"/>
    <property type="match status" value="1"/>
</dbReference>
<dbReference type="EMBL" id="AGJL01000080">
    <property type="protein sequence ID" value="EHP83690.1"/>
    <property type="molecule type" value="Genomic_DNA"/>
</dbReference>
<gene>
    <name evidence="8" type="ORF">MetfoDRAFT_1907</name>
</gene>
<keyword evidence="5" id="KW-0560">Oxidoreductase</keyword>
<organism evidence="8 9">
    <name type="scientific">Methanotorris formicicus Mc-S-70</name>
    <dbReference type="NCBI Taxonomy" id="647171"/>
    <lineage>
        <taxon>Archaea</taxon>
        <taxon>Methanobacteriati</taxon>
        <taxon>Methanobacteriota</taxon>
        <taxon>Methanomada group</taxon>
        <taxon>Methanococci</taxon>
        <taxon>Methanococcales</taxon>
        <taxon>Methanocaldococcaceae</taxon>
        <taxon>Methanotorris</taxon>
    </lineage>
</organism>
<keyword evidence="4" id="KW-0274">FAD</keyword>
<evidence type="ECO:0000256" key="1">
    <source>
        <dbReference type="ARBA" id="ARBA00001974"/>
    </source>
</evidence>
<evidence type="ECO:0000313" key="8">
    <source>
        <dbReference type="EMBL" id="EHP83690.1"/>
    </source>
</evidence>
<comment type="cofactor">
    <cofactor evidence="1">
        <name>FAD</name>
        <dbReference type="ChEBI" id="CHEBI:57692"/>
    </cofactor>
</comment>
<feature type="domain" description="Glucose-methanol-choline oxidoreductase C-terminal" evidence="7">
    <location>
        <begin position="368"/>
        <end position="419"/>
    </location>
</feature>
<dbReference type="PANTHER" id="PTHR42784:SF1">
    <property type="entry name" value="PYRANOSE 2-OXIDASE"/>
    <property type="match status" value="1"/>
</dbReference>
<evidence type="ECO:0000259" key="6">
    <source>
        <dbReference type="Pfam" id="PF00732"/>
    </source>
</evidence>
<protein>
    <submittedName>
        <fullName evidence="8">Glucose-methanol-choline oxidoreductase</fullName>
    </submittedName>
</protein>
<evidence type="ECO:0000259" key="7">
    <source>
        <dbReference type="Pfam" id="PF05199"/>
    </source>
</evidence>
<reference evidence="8 9" key="1">
    <citation type="submission" date="2011-09" db="EMBL/GenBank/DDBJ databases">
        <title>The draft genome of Methanotorris formicicus Mc-S-70.</title>
        <authorList>
            <consortium name="US DOE Joint Genome Institute (JGI-PGF)"/>
            <person name="Lucas S."/>
            <person name="Han J."/>
            <person name="Lapidus A."/>
            <person name="Cheng J.-F."/>
            <person name="Goodwin L."/>
            <person name="Pitluck S."/>
            <person name="Peters L."/>
            <person name="Land M.L."/>
            <person name="Hauser L."/>
            <person name="Sieprawska-Lupa M."/>
            <person name="Takai K."/>
            <person name="Miyazaki J."/>
            <person name="Whitman W."/>
            <person name="Woyke T.J."/>
        </authorList>
    </citation>
    <scope>NUCLEOTIDE SEQUENCE [LARGE SCALE GENOMIC DNA]</scope>
    <source>
        <strain evidence="8 9">Mc-S-70</strain>
    </source>
</reference>
<evidence type="ECO:0000313" key="9">
    <source>
        <dbReference type="Proteomes" id="UP000003706"/>
    </source>
</evidence>
<evidence type="ECO:0000256" key="5">
    <source>
        <dbReference type="ARBA" id="ARBA00023002"/>
    </source>
</evidence>
<dbReference type="GO" id="GO:0016614">
    <property type="term" value="F:oxidoreductase activity, acting on CH-OH group of donors"/>
    <property type="evidence" value="ECO:0007669"/>
    <property type="project" value="InterPro"/>
</dbReference>
<dbReference type="Proteomes" id="UP000003706">
    <property type="component" value="Unassembled WGS sequence"/>
</dbReference>
<dbReference type="InterPro" id="IPR036188">
    <property type="entry name" value="FAD/NAD-bd_sf"/>
</dbReference>
<dbReference type="Gene3D" id="3.50.50.60">
    <property type="entry name" value="FAD/NAD(P)-binding domain"/>
    <property type="match status" value="3"/>
</dbReference>
<proteinExistence type="inferred from homology"/>
<evidence type="ECO:0000256" key="3">
    <source>
        <dbReference type="ARBA" id="ARBA00022630"/>
    </source>
</evidence>
<dbReference type="STRING" id="647171.MetfoDRAFT_1907"/>
<comment type="similarity">
    <text evidence="2">Belongs to the GMC oxidoreductase family.</text>
</comment>